<dbReference type="AlphaFoldDB" id="A0A644WFR1"/>
<dbReference type="InterPro" id="IPR001238">
    <property type="entry name" value="DNA-binding_RecF"/>
</dbReference>
<keyword evidence="8" id="KW-0238">DNA-binding</keyword>
<dbReference type="Pfam" id="PF02463">
    <property type="entry name" value="SMC_N"/>
    <property type="match status" value="1"/>
</dbReference>
<feature type="domain" description="RecF/RecN/SMC N-terminal" evidence="9">
    <location>
        <begin position="4"/>
        <end position="334"/>
    </location>
</feature>
<dbReference type="SUPFAM" id="SSF52540">
    <property type="entry name" value="P-loop containing nucleoside triphosphate hydrolases"/>
    <property type="match status" value="1"/>
</dbReference>
<name>A0A644WFR1_9ZZZZ</name>
<evidence type="ECO:0000256" key="2">
    <source>
        <dbReference type="ARBA" id="ARBA00008016"/>
    </source>
</evidence>
<evidence type="ECO:0000256" key="3">
    <source>
        <dbReference type="ARBA" id="ARBA00020170"/>
    </source>
</evidence>
<dbReference type="InterPro" id="IPR042174">
    <property type="entry name" value="RecF_2"/>
</dbReference>
<comment type="subcellular location">
    <subcellularLocation>
        <location evidence="1">Cytoplasm</location>
    </subcellularLocation>
</comment>
<sequence>MRFTELRTHQFRNLSSERIPVDNRQVFLIGNNGQGKTNLLEAIYTLCYGSSFRTAQLKELTEHSQKAFRIEGTYVDDGHYSHQLALEWKDSKRTVFLDGREVQDRKELIYNIPCIVFSHDDIFFIKGEPEQRRRFFDQTMSMYNPLFFDDLRRYRLILRQRNLAIKEGRTNLLPIYDQQLAHYGIAIQQERTKAVYEFDQIFPSMYRSVSQTELNVHIEYNPSWNTCATEEEVVSYLEETRERDLRMQTSTSGIHRDRFQVMEGDQLFSQSGSTGQLRLASLIFRTAQMDFFQKKTGKKPLILVDDVLLELDFKRREQFLHLMDTYSQAFFTFLPEEHYFEELAQEGALVYTVREGRFTVDEG</sequence>
<dbReference type="GO" id="GO:0003697">
    <property type="term" value="F:single-stranded DNA binding"/>
    <property type="evidence" value="ECO:0007669"/>
    <property type="project" value="InterPro"/>
</dbReference>
<evidence type="ECO:0000259" key="9">
    <source>
        <dbReference type="Pfam" id="PF02463"/>
    </source>
</evidence>
<dbReference type="GO" id="GO:0005737">
    <property type="term" value="C:cytoplasm"/>
    <property type="evidence" value="ECO:0007669"/>
    <property type="project" value="UniProtKB-SubCell"/>
</dbReference>
<proteinExistence type="inferred from homology"/>
<keyword evidence="4" id="KW-0963">Cytoplasm</keyword>
<dbReference type="EMBL" id="VSSQ01000882">
    <property type="protein sequence ID" value="MPM02612.1"/>
    <property type="molecule type" value="Genomic_DNA"/>
</dbReference>
<dbReference type="HAMAP" id="MF_00365">
    <property type="entry name" value="RecF"/>
    <property type="match status" value="1"/>
</dbReference>
<dbReference type="GO" id="GO:0000731">
    <property type="term" value="P:DNA synthesis involved in DNA repair"/>
    <property type="evidence" value="ECO:0007669"/>
    <property type="project" value="TreeGrafter"/>
</dbReference>
<dbReference type="InterPro" id="IPR003395">
    <property type="entry name" value="RecF/RecN/SMC_N"/>
</dbReference>
<evidence type="ECO:0000256" key="4">
    <source>
        <dbReference type="ARBA" id="ARBA00022490"/>
    </source>
</evidence>
<evidence type="ECO:0000256" key="7">
    <source>
        <dbReference type="ARBA" id="ARBA00022840"/>
    </source>
</evidence>
<evidence type="ECO:0000256" key="1">
    <source>
        <dbReference type="ARBA" id="ARBA00004496"/>
    </source>
</evidence>
<dbReference type="InterPro" id="IPR027417">
    <property type="entry name" value="P-loop_NTPase"/>
</dbReference>
<evidence type="ECO:0000256" key="6">
    <source>
        <dbReference type="ARBA" id="ARBA00022741"/>
    </source>
</evidence>
<comment type="similarity">
    <text evidence="2">Belongs to the RecF family.</text>
</comment>
<evidence type="ECO:0000313" key="10">
    <source>
        <dbReference type="EMBL" id="MPM02612.1"/>
    </source>
</evidence>
<reference evidence="10" key="1">
    <citation type="submission" date="2019-08" db="EMBL/GenBank/DDBJ databases">
        <authorList>
            <person name="Kucharzyk K."/>
            <person name="Murdoch R.W."/>
            <person name="Higgins S."/>
            <person name="Loffler F."/>
        </authorList>
    </citation>
    <scope>NUCLEOTIDE SEQUENCE</scope>
</reference>
<organism evidence="10">
    <name type="scientific">bioreactor metagenome</name>
    <dbReference type="NCBI Taxonomy" id="1076179"/>
    <lineage>
        <taxon>unclassified sequences</taxon>
        <taxon>metagenomes</taxon>
        <taxon>ecological metagenomes</taxon>
    </lineage>
</organism>
<dbReference type="Gene3D" id="1.20.1050.90">
    <property type="entry name" value="RecF/RecN/SMC, N-terminal domain"/>
    <property type="match status" value="1"/>
</dbReference>
<gene>
    <name evidence="10" type="primary">recF_22</name>
    <name evidence="10" type="ORF">SDC9_48866</name>
</gene>
<dbReference type="InterPro" id="IPR018078">
    <property type="entry name" value="DNA-binding_RecF_CS"/>
</dbReference>
<keyword evidence="6" id="KW-0547">Nucleotide-binding</keyword>
<keyword evidence="7" id="KW-0067">ATP-binding</keyword>
<evidence type="ECO:0000256" key="8">
    <source>
        <dbReference type="ARBA" id="ARBA00023125"/>
    </source>
</evidence>
<dbReference type="Gene3D" id="3.40.50.300">
    <property type="entry name" value="P-loop containing nucleotide triphosphate hydrolases"/>
    <property type="match status" value="1"/>
</dbReference>
<dbReference type="PROSITE" id="PS00617">
    <property type="entry name" value="RECF_1"/>
    <property type="match status" value="1"/>
</dbReference>
<dbReference type="GO" id="GO:0005524">
    <property type="term" value="F:ATP binding"/>
    <property type="evidence" value="ECO:0007669"/>
    <property type="project" value="UniProtKB-KW"/>
</dbReference>
<dbReference type="PANTHER" id="PTHR32182:SF0">
    <property type="entry name" value="DNA REPLICATION AND REPAIR PROTEIN RECF"/>
    <property type="match status" value="1"/>
</dbReference>
<dbReference type="PROSITE" id="PS00618">
    <property type="entry name" value="RECF_2"/>
    <property type="match status" value="1"/>
</dbReference>
<dbReference type="NCBIfam" id="TIGR00611">
    <property type="entry name" value="recf"/>
    <property type="match status" value="1"/>
</dbReference>
<protein>
    <recommendedName>
        <fullName evidence="3">DNA replication and repair protein RecF</fullName>
    </recommendedName>
</protein>
<comment type="caution">
    <text evidence="10">The sequence shown here is derived from an EMBL/GenBank/DDBJ whole genome shotgun (WGS) entry which is preliminary data.</text>
</comment>
<keyword evidence="5" id="KW-0235">DNA replication</keyword>
<dbReference type="PANTHER" id="PTHR32182">
    <property type="entry name" value="DNA REPLICATION AND REPAIR PROTEIN RECF"/>
    <property type="match status" value="1"/>
</dbReference>
<evidence type="ECO:0000256" key="5">
    <source>
        <dbReference type="ARBA" id="ARBA00022705"/>
    </source>
</evidence>
<accession>A0A644WFR1</accession>
<dbReference type="GO" id="GO:0006260">
    <property type="term" value="P:DNA replication"/>
    <property type="evidence" value="ECO:0007669"/>
    <property type="project" value="UniProtKB-KW"/>
</dbReference>
<dbReference type="GO" id="GO:0006302">
    <property type="term" value="P:double-strand break repair"/>
    <property type="evidence" value="ECO:0007669"/>
    <property type="project" value="TreeGrafter"/>
</dbReference>